<keyword evidence="13" id="KW-0966">Cell projection</keyword>
<keyword evidence="4" id="KW-0813">Transport</keyword>
<keyword evidence="13" id="KW-0969">Cilium</keyword>
<reference evidence="16" key="2">
    <citation type="submission" date="2016-06" db="EMBL/GenBank/DDBJ databases">
        <authorList>
            <person name="Xu Y."/>
            <person name="Nagy A."/>
            <person name="Yan X."/>
            <person name="Kim S.W."/>
            <person name="Haley B."/>
            <person name="Liu N.T."/>
            <person name="Nou X."/>
        </authorList>
    </citation>
    <scope>NUCLEOTIDE SEQUENCE [LARGE SCALE GENOMIC DNA]</scope>
    <source>
        <strain evidence="16">ATCC 49129</strain>
    </source>
</reference>
<dbReference type="AlphaFoldDB" id="A0A192A594"/>
<dbReference type="RefSeq" id="WP_021193510.1">
    <property type="nucleotide sequence ID" value="NZ_CP012606.1"/>
</dbReference>
<keyword evidence="11" id="KW-0175">Coiled coil</keyword>
<keyword evidence="7" id="KW-1005">Bacterial flagellum biogenesis</keyword>
<name>A0A192A594_9RALS</name>
<reference evidence="13" key="3">
    <citation type="submission" date="2016-06" db="EMBL/GenBank/DDBJ databases">
        <authorList>
            <person name="Kjaerup R.B."/>
            <person name="Dalgaard T.S."/>
            <person name="Juul-Madsen H.R."/>
        </authorList>
    </citation>
    <scope>NUCLEOTIDE SEQUENCE [LARGE SCALE GENOMIC DNA]</scope>
    <source>
        <strain evidence="13">ATCC 49129</strain>
    </source>
</reference>
<accession>A0A192A594</accession>
<keyword evidence="9" id="KW-0472">Membrane</keyword>
<evidence type="ECO:0000256" key="9">
    <source>
        <dbReference type="ARBA" id="ARBA00023136"/>
    </source>
</evidence>
<dbReference type="STRING" id="190721.ACS15_5094"/>
<keyword evidence="6" id="KW-0145">Chemotaxis</keyword>
<dbReference type="NCBIfam" id="TIGR02473">
    <property type="entry name" value="flagell_FliJ"/>
    <property type="match status" value="1"/>
</dbReference>
<evidence type="ECO:0000256" key="8">
    <source>
        <dbReference type="ARBA" id="ARBA00022927"/>
    </source>
</evidence>
<keyword evidence="5" id="KW-1003">Cell membrane</keyword>
<dbReference type="GeneID" id="61529009"/>
<keyword evidence="10" id="KW-1006">Bacterial flagellum protein export</keyword>
<dbReference type="PATRIC" id="fig|190721.6.peg.5038"/>
<keyword evidence="8" id="KW-0653">Protein transport</keyword>
<evidence type="ECO:0000313" key="17">
    <source>
        <dbReference type="Proteomes" id="UP000575469"/>
    </source>
</evidence>
<dbReference type="Pfam" id="PF02050">
    <property type="entry name" value="FliJ"/>
    <property type="match status" value="1"/>
</dbReference>
<dbReference type="GO" id="GO:0006935">
    <property type="term" value="P:chemotaxis"/>
    <property type="evidence" value="ECO:0007669"/>
    <property type="project" value="UniProtKB-KW"/>
</dbReference>
<dbReference type="GO" id="GO:0009288">
    <property type="term" value="C:bacterial-type flagellum"/>
    <property type="evidence" value="ECO:0007669"/>
    <property type="project" value="InterPro"/>
</dbReference>
<evidence type="ECO:0000256" key="11">
    <source>
        <dbReference type="SAM" id="Coils"/>
    </source>
</evidence>
<dbReference type="EMBL" id="CP012606">
    <property type="protein sequence ID" value="ANH75478.1"/>
    <property type="molecule type" value="Genomic_DNA"/>
</dbReference>
<evidence type="ECO:0000313" key="16">
    <source>
        <dbReference type="Proteomes" id="UP000078572"/>
    </source>
</evidence>
<gene>
    <name evidence="12" type="primary">fliJ</name>
    <name evidence="13" type="ORF">A9Y76_23490</name>
    <name evidence="12" type="ORF">ACS15_5094</name>
    <name evidence="14" type="ORF">HGR00_15370</name>
</gene>
<evidence type="ECO:0000313" key="14">
    <source>
        <dbReference type="EMBL" id="NMV39293.1"/>
    </source>
</evidence>
<organism evidence="13 16">
    <name type="scientific">Ralstonia insidiosa</name>
    <dbReference type="NCBI Taxonomy" id="190721"/>
    <lineage>
        <taxon>Bacteria</taxon>
        <taxon>Pseudomonadati</taxon>
        <taxon>Pseudomonadota</taxon>
        <taxon>Betaproteobacteria</taxon>
        <taxon>Burkholderiales</taxon>
        <taxon>Burkholderiaceae</taxon>
        <taxon>Ralstonia</taxon>
    </lineage>
</organism>
<dbReference type="PANTHER" id="PTHR38786:SF1">
    <property type="entry name" value="FLAGELLAR FLIJ PROTEIN"/>
    <property type="match status" value="1"/>
</dbReference>
<keyword evidence="13" id="KW-0282">Flagellum</keyword>
<evidence type="ECO:0000313" key="12">
    <source>
        <dbReference type="EMBL" id="ANH75478.1"/>
    </source>
</evidence>
<reference evidence="14 17" key="4">
    <citation type="submission" date="2020-04" db="EMBL/GenBank/DDBJ databases">
        <title>Ralstonia insidiosa genome sequencing and assembly.</title>
        <authorList>
            <person name="Martins R.C.R."/>
            <person name="Perdigao-Neto L.V."/>
            <person name="Levin A.S.S."/>
            <person name="Costa S.F."/>
        </authorList>
    </citation>
    <scope>NUCLEOTIDE SEQUENCE [LARGE SCALE GENOMIC DNA]</scope>
    <source>
        <strain evidence="14 17">5047</strain>
    </source>
</reference>
<dbReference type="GO" id="GO:0015031">
    <property type="term" value="P:protein transport"/>
    <property type="evidence" value="ECO:0007669"/>
    <property type="project" value="UniProtKB-KW"/>
</dbReference>
<dbReference type="EMBL" id="CP016023">
    <property type="protein sequence ID" value="ANJ75462.1"/>
    <property type="molecule type" value="Genomic_DNA"/>
</dbReference>
<dbReference type="Proteomes" id="UP000078572">
    <property type="component" value="Chromosome 2"/>
</dbReference>
<dbReference type="GO" id="GO:0005886">
    <property type="term" value="C:plasma membrane"/>
    <property type="evidence" value="ECO:0007669"/>
    <property type="project" value="UniProtKB-SubCell"/>
</dbReference>
<dbReference type="InterPro" id="IPR053716">
    <property type="entry name" value="Flag_assembly_chemotaxis_eff"/>
</dbReference>
<dbReference type="OrthoDB" id="6465096at2"/>
<dbReference type="Gene3D" id="1.10.287.1700">
    <property type="match status" value="1"/>
</dbReference>
<evidence type="ECO:0000256" key="6">
    <source>
        <dbReference type="ARBA" id="ARBA00022500"/>
    </source>
</evidence>
<dbReference type="PANTHER" id="PTHR38786">
    <property type="entry name" value="FLAGELLAR FLIJ PROTEIN"/>
    <property type="match status" value="1"/>
</dbReference>
<dbReference type="EMBL" id="JABBZM010000013">
    <property type="protein sequence ID" value="NMV39293.1"/>
    <property type="molecule type" value="Genomic_DNA"/>
</dbReference>
<dbReference type="InterPro" id="IPR052570">
    <property type="entry name" value="FliJ"/>
</dbReference>
<evidence type="ECO:0000256" key="7">
    <source>
        <dbReference type="ARBA" id="ARBA00022795"/>
    </source>
</evidence>
<evidence type="ECO:0000256" key="1">
    <source>
        <dbReference type="ARBA" id="ARBA00004413"/>
    </source>
</evidence>
<proteinExistence type="inferred from homology"/>
<feature type="coiled-coil region" evidence="11">
    <location>
        <begin position="78"/>
        <end position="105"/>
    </location>
</feature>
<reference evidence="12 15" key="1">
    <citation type="submission" date="2015-09" db="EMBL/GenBank/DDBJ databases">
        <authorList>
            <person name="Xu Y."/>
            <person name="Nagy A."/>
            <person name="Liu N.T."/>
            <person name="Nou X."/>
        </authorList>
    </citation>
    <scope>NUCLEOTIDE SEQUENCE [LARGE SCALE GENOMIC DNA]</scope>
    <source>
        <strain evidence="12 15">FC1138</strain>
    </source>
</reference>
<sequence>MTTMSKPFRLSTVLELAQKDTEKATQEVGRLMNTREAATQKLALLSDYRNNYHQQMLNTANAEGGIDITRLRNYTAFIDRLGAAVDQQKGTINALESQLEASRANWIEKQRREQSFDILRQRHMEELRLDQERRDQRENDEHAAKVIRMRAAQGGN</sequence>
<comment type="similarity">
    <text evidence="2">Belongs to the FliJ family.</text>
</comment>
<dbReference type="InterPro" id="IPR018006">
    <property type="entry name" value="Flag_FliJ_proteobac"/>
</dbReference>
<dbReference type="GO" id="GO:0003774">
    <property type="term" value="F:cytoskeletal motor activity"/>
    <property type="evidence" value="ECO:0007669"/>
    <property type="project" value="InterPro"/>
</dbReference>
<dbReference type="InterPro" id="IPR012823">
    <property type="entry name" value="Flagell_FliJ"/>
</dbReference>
<dbReference type="Proteomes" id="UP000575469">
    <property type="component" value="Unassembled WGS sequence"/>
</dbReference>
<protein>
    <recommendedName>
        <fullName evidence="3">Flagellar FliJ protein</fullName>
    </recommendedName>
</protein>
<evidence type="ECO:0000313" key="15">
    <source>
        <dbReference type="Proteomes" id="UP000077927"/>
    </source>
</evidence>
<dbReference type="PIRSF" id="PIRSF019404">
    <property type="entry name" value="FliJ"/>
    <property type="match status" value="1"/>
</dbReference>
<evidence type="ECO:0000256" key="2">
    <source>
        <dbReference type="ARBA" id="ARBA00010004"/>
    </source>
</evidence>
<dbReference type="GO" id="GO:0044781">
    <property type="term" value="P:bacterial-type flagellum organization"/>
    <property type="evidence" value="ECO:0007669"/>
    <property type="project" value="UniProtKB-KW"/>
</dbReference>
<evidence type="ECO:0000256" key="5">
    <source>
        <dbReference type="ARBA" id="ARBA00022475"/>
    </source>
</evidence>
<dbReference type="KEGG" id="rin:ACS15_5094"/>
<dbReference type="PRINTS" id="PR01004">
    <property type="entry name" value="FLGFLIJ"/>
</dbReference>
<evidence type="ECO:0000256" key="10">
    <source>
        <dbReference type="ARBA" id="ARBA00023225"/>
    </source>
</evidence>
<keyword evidence="16" id="KW-1185">Reference proteome</keyword>
<comment type="subcellular location">
    <subcellularLocation>
        <location evidence="1">Cell membrane</location>
        <topology evidence="1">Peripheral membrane protein</topology>
        <orientation evidence="1">Cytoplasmic side</orientation>
    </subcellularLocation>
</comment>
<evidence type="ECO:0000256" key="4">
    <source>
        <dbReference type="ARBA" id="ARBA00022448"/>
    </source>
</evidence>
<evidence type="ECO:0000256" key="3">
    <source>
        <dbReference type="ARBA" id="ARBA00020392"/>
    </source>
</evidence>
<dbReference type="GO" id="GO:0071973">
    <property type="term" value="P:bacterial-type flagellum-dependent cell motility"/>
    <property type="evidence" value="ECO:0007669"/>
    <property type="project" value="InterPro"/>
</dbReference>
<evidence type="ECO:0000313" key="13">
    <source>
        <dbReference type="EMBL" id="ANJ75462.1"/>
    </source>
</evidence>
<dbReference type="Proteomes" id="UP000077927">
    <property type="component" value="Chromosome 2"/>
</dbReference>